<reference evidence="1" key="1">
    <citation type="submission" date="2020-02" db="EMBL/GenBank/DDBJ databases">
        <title>Genome sequencing of the panga catfish, Pangasius djambal.</title>
        <authorList>
            <person name="Wen M."/>
            <person name="Zahm M."/>
            <person name="Roques C."/>
            <person name="Cabau C."/>
            <person name="Klopp C."/>
            <person name="Donnadieu C."/>
            <person name="Jouanno E."/>
            <person name="Avarre J.-C."/>
            <person name="Campet M."/>
            <person name="Ha T."/>
            <person name="Dugue R."/>
            <person name="Lampietro C."/>
            <person name="Louis A."/>
            <person name="Herpin A."/>
            <person name="Echchiki A."/>
            <person name="Berthelot C."/>
            <person name="Parey E."/>
            <person name="Roest-Crollius H."/>
            <person name="Braasch I."/>
            <person name="Postlethwait J.H."/>
            <person name="Bobe J."/>
            <person name="Montfort J."/>
            <person name="Bouchez O."/>
            <person name="Begum T."/>
            <person name="Schartl M."/>
            <person name="Gustiano R."/>
            <person name="Guiguen Y."/>
        </authorList>
    </citation>
    <scope>NUCLEOTIDE SEQUENCE</scope>
    <source>
        <strain evidence="1">Pdj_M5554</strain>
    </source>
</reference>
<keyword evidence="2" id="KW-1185">Reference proteome</keyword>
<sequence length="2816" mass="306145">MAIPHNQAIMVLRQEGTTTSTVPQTSACSLFVVVNQLHPGGGRQDKQTLFASTEASTLAKPNIGSCVASFNKVSSMSLSAMAATNTSNQLCNLPAESTCKGITVTLDNNNMWNEFFRCQTEMILTKQGRRMFPCCRFRISGLEPFQRYTLVMDMQPVDNYRYKWSDRRWETNGKADPHIFRSFVHPDSPATGLDWMQNPVSFYKLKLTNNPLDREGHIIINSMHRYIPRLHIIPADKAVDLVQLDGPDVVTFSFSQTEFFAVTAYQNLSITQLKIDYNPFAKGFRDDANNSRCCKPKSAPSTEKLENEVKSSKEATALNNLKSLFAKMNASEKVTTNGDLKTVNCDGPRRVEPESSSSSMKRPWPGGLSELIKGAHVKVKRISLEKIHNGSSQQMDIDSLASKGSNMDVASKDCTSENLSIPDVTKEGKETVSFSKHTDSSTSKNTTESFSATNIQCKQNKTTSNTPLNEKMATILSETATLTDEKLSIKETSQSVVKPLDCGGEVKKKRAEPVPLPLLALFLQQLKSKTRPIRPKPKSEACSLPSQSDKSCHDTSLAENLSSSTASFTPSPNTQVNIQPAASPTSQTITSSILTCTVASTEHETVSTPNSATDAVTGSTASVVRDTLQLSTPGKVSATTSAFAHDVKPNTSLSDTTPDTKIVPVTLDDASSDRVPSCDPKAFPATTPDAPNNELVHSNVTTDESITEPAHDSCTVPCPEPVPEVVPQSPSPGVKTPSSPSCAPSSPYVSAPSSPDPFPPSMFSDRPIPPRKTLDPFPPCLSLDRPRPLLERADPLLQRFFTRPTPPGEPGPAVFGVTSEVNCPVVSPDPSLPMELKQSLKTVKGKRCKVKQKKGGKSKLSEDTEVMEGPIPVPMQPNLEDVEGQLFVSFMSKKALEIHLGDEAKEEILQKTTENIEGEVHDEKESIDALEKVLLRDLKNMKYRQVIHPVLQAVGLKLNLLDVTLSIDLQYLGVCLPIPPPILLPEGSSGTCSSQVHYVSRTGKTTDITKIKGWREKFSTTSSSSVSGVTASSDTGQKNLSAFCSDMLDEYLESEGKLIDERAASFSQALVTPVAYQLPTKSTSYVRTLDSVLKKQALPLASTLSEPSIKSRKTELTSKSKEAVSRLKMKKSNKSGAKNPVSSTDKKPGGSSSKKSTKSNTSKSVSNVPSAAPGLSQSKTSPKIKTKKGSKTSQDSLQTAEKPVKDSVSVAPAGQNASSTPGSNVPVGRSSGLPKTLVKLRDVEDGAVWEGKHCTYITMERAAIALSCLVTAEGTIGGSPSTVIKRRAPPCLNDFCRLGCVCASLVQMRRQHHCGKPQCMLGCDCLRRKVVLLKNEDTDEGSAPLNHAEESGTKVKKKKNRISYILSGPDATPEPALHVKTLWVQQNDTDSEPLYIPDPARSLHPQPISQDLQEDSENFLHPSSKRAAVRAVDGEGLSRVKNQESLDCARVRPFCGRKLSPCRQRHMKEGHPDLSSQDSTQEIEEGELRPPTQSGPTKRLEIVSKCKWATEGSRNVVLRTVCERMAQDRLKHPFWIGKYQIQPTSKTIKETDEGSIITYKVVISQPHLEESEEKKEERIKQLEAQLIETIGKSEVKGLPLLSKVTPAGLLKAEKKPSGALGQIMVNGKLYPQAKLELGQMGALHPANRLAAYITGRVSVANKHDPKAVTTTTKTSQTAPTTPTSVATTTVTSTLSSTVTLDKPTVAKHPMGTEVVKVEVNCVNSQQQKTASTSTLPVQSTVKNLIIPSSSMSTGSTGISVSPNMPPKASIASHASPASGTTDGAIQVVKAVPGSGSAASEKTFVLSTAGSNVALSGSGIRLLQPLISSRPAVPGQRMMMFKAANPAGRVIHLVPLGQFRALNPNVLIRPQQSTLIRLPTPSPVPLSKLQTCTTVTSSTAPPSATQVQNMTPVHSTTTESVTTSSTSPVATKSFTPLSGSKTLLLCNKPCTVKIIPGFLRDPATSTLRILPQRVFEEVKTVKDPRITSSASSAQSSSEGHPANQGLQLTTQGCLTPKNQDPQKLDKPIHTNPTPTEESCEEDSQCSKISPENVIFTDHSYTFEMKKTITPSKKPADVSKDSSDHANGSTYHMLLKEVLDLGLVEEAEGCGTSGVLGTESGDESKAGSHLVEEEVDSDCTELTEDSDLYNDTDSSQSIDKEDLCVVTDSYGEEKNKEKQDSVDAQGQDLIEKDDDELVDIETFEEGAEKSLAPPEQKHESFQNQSSDEENENENLFKLRKRKDEKKRRITLRNCFYNLQQTLNIEDPKVPKITLLSEALEEIHSLSKRRDRLVKMQDKLRKKRAYYIEMASQLSGKNKESISQKLDEIIAEQKSLEIEDKADDTSLDLKKVPKHSQRNINTKQKKVGTNGKAEHVSISKQKYLGFQNRRTENVSTNKKRTATKTGQPAKPPNSHPIPQLRKCPPPIPVPRERTRPNILSRNKPQTLAKDQVVVPEVIPMVEAVLPCSQIITISKPLQPIDIIPLEERQSTTPGVAAVSISIPPTSHPLCVENPLPILQPQVLKLASSPVNTPVDNISLPKISSVVSLVQSEKLLKQTQAACNSSAGEAQQNPSSDEATLVEEEKHLDKELPEVVPKKPEHDVKFKMDEDPKKQKEDGKNTPKLEQDDDRLMSLLDELVFLNQTSEPQGAAPSLTEAGDVLTELLTNKEADMDRDDERSLSPLFLKLDEDLITSPTSKDEEIDDIPPKVDDLVKVIFGSESPPNSSESETVAAVSDDGTRVSVCHVKHDAPTPPPLLQMKTGGCTTADSPKEQANLPWRPMPKLAPLGLKTQETGHPKLISPHAHKSDSKLPSLHNTHV</sequence>
<organism evidence="1 2">
    <name type="scientific">Pangasius djambal</name>
    <dbReference type="NCBI Taxonomy" id="1691987"/>
    <lineage>
        <taxon>Eukaryota</taxon>
        <taxon>Metazoa</taxon>
        <taxon>Chordata</taxon>
        <taxon>Craniata</taxon>
        <taxon>Vertebrata</taxon>
        <taxon>Euteleostomi</taxon>
        <taxon>Actinopterygii</taxon>
        <taxon>Neopterygii</taxon>
        <taxon>Teleostei</taxon>
        <taxon>Ostariophysi</taxon>
        <taxon>Siluriformes</taxon>
        <taxon>Pangasiidae</taxon>
        <taxon>Pangasius</taxon>
    </lineage>
</organism>
<gene>
    <name evidence="1" type="ORF">PDJAM_G00016710</name>
</gene>
<dbReference type="EMBL" id="CM040984">
    <property type="protein sequence ID" value="MCJ8736813.1"/>
    <property type="molecule type" value="Genomic_DNA"/>
</dbReference>
<dbReference type="Proteomes" id="UP000830395">
    <property type="component" value="Chromosome 10"/>
</dbReference>
<comment type="caution">
    <text evidence="1">The sequence shown here is derived from an EMBL/GenBank/DDBJ whole genome shotgun (WGS) entry which is preliminary data.</text>
</comment>
<proteinExistence type="predicted"/>
<evidence type="ECO:0000313" key="2">
    <source>
        <dbReference type="Proteomes" id="UP000830395"/>
    </source>
</evidence>
<accession>A0ACC5YLX7</accession>
<name>A0ACC5YLX7_9TELE</name>
<evidence type="ECO:0000313" key="1">
    <source>
        <dbReference type="EMBL" id="MCJ8736813.1"/>
    </source>
</evidence>
<protein>
    <submittedName>
        <fullName evidence="1">Uncharacterized protein</fullName>
    </submittedName>
</protein>